<proteinExistence type="predicted"/>
<dbReference type="SUPFAM" id="SSF51126">
    <property type="entry name" value="Pectin lyase-like"/>
    <property type="match status" value="1"/>
</dbReference>
<gene>
    <name evidence="1" type="ORF">DES53_11538</name>
</gene>
<sequence>MTGVASDPYAAGNTISQDVNVTSFATTTTSTTTIEQLFRLYEEGMEGWDVQASLLVPGLDRWMDVFLIGGYYSFDNQPFGPQTGGTGNVEGWKAGVEVRPVPAVVLNATWYEDERYVGSDWLYGLRLEIPFEMGDLGDGKGFWDRVGESFTPRRRHLAERLVEPVRRQNEAIKIGNETEDQVDVNTSVKRVTKVSITPRRIVMQDDVVFVNNGGAVGNGIEAGSASGTGTAEQPVDTLQAGADLAVANSIATNRLWHVYTQGGVDYTTGAIIPAGGSVKFIGSGTPFVGMNGKVFGTGASPTLAGAYINSLVGGNYVGVFGYNIQNAAINLWNFQTVEIIGNTLPGSFLQFIDPTFLTVENNTISYNPICIAGIVVSVHSGNTQATIENNTIVGYAVDNGQFTDKGIAFYVSDTASLTASVTHNTITGFRTGIWSQTHLATASMNATITGNTVSGALKHGINIYNVFGTTTASITDNIINNSPTGILLEDYEQVGHLNITALGGNEIRDSTSAGIHVDAMPVVGDASITVNGFDGNLISGTPAGAHVRLEKSGTSILSVLGTLNNTATPTPNPDATGVTLDVEGTPTLNFLLNGVLINTAVDVP</sequence>
<dbReference type="Gene3D" id="2.40.160.160">
    <property type="entry name" value="Inverse autotransporter, beta-domain"/>
    <property type="match status" value="1"/>
</dbReference>
<accession>A0A366H660</accession>
<dbReference type="EMBL" id="QNRR01000015">
    <property type="protein sequence ID" value="RBP36897.1"/>
    <property type="molecule type" value="Genomic_DNA"/>
</dbReference>
<protein>
    <submittedName>
        <fullName evidence="1">Uncharacterized protein</fullName>
    </submittedName>
</protein>
<evidence type="ECO:0000313" key="1">
    <source>
        <dbReference type="EMBL" id="RBP36897.1"/>
    </source>
</evidence>
<dbReference type="Proteomes" id="UP000253426">
    <property type="component" value="Unassembled WGS sequence"/>
</dbReference>
<dbReference type="InterPro" id="IPR006626">
    <property type="entry name" value="PbH1"/>
</dbReference>
<dbReference type="SMART" id="SM00710">
    <property type="entry name" value="PbH1"/>
    <property type="match status" value="6"/>
</dbReference>
<evidence type="ECO:0000313" key="2">
    <source>
        <dbReference type="Proteomes" id="UP000253426"/>
    </source>
</evidence>
<comment type="caution">
    <text evidence="1">The sequence shown here is derived from an EMBL/GenBank/DDBJ whole genome shotgun (WGS) entry which is preliminary data.</text>
</comment>
<reference evidence="1 2" key="1">
    <citation type="submission" date="2018-06" db="EMBL/GenBank/DDBJ databases">
        <title>Genomic Encyclopedia of Type Strains, Phase IV (KMG-IV): sequencing the most valuable type-strain genomes for metagenomic binning, comparative biology and taxonomic classification.</title>
        <authorList>
            <person name="Goeker M."/>
        </authorList>
    </citation>
    <scope>NUCLEOTIDE SEQUENCE [LARGE SCALE GENOMIC DNA]</scope>
    <source>
        <strain evidence="1 2">DSM 25532</strain>
    </source>
</reference>
<dbReference type="AlphaFoldDB" id="A0A366H660"/>
<dbReference type="InterPro" id="IPR011050">
    <property type="entry name" value="Pectin_lyase_fold/virulence"/>
</dbReference>
<dbReference type="InterPro" id="IPR038177">
    <property type="entry name" value="IAT_beta_sf"/>
</dbReference>
<keyword evidence="2" id="KW-1185">Reference proteome</keyword>
<name>A0A366H660_9BACT</name>
<organism evidence="1 2">
    <name type="scientific">Roseimicrobium gellanilyticum</name>
    <dbReference type="NCBI Taxonomy" id="748857"/>
    <lineage>
        <taxon>Bacteria</taxon>
        <taxon>Pseudomonadati</taxon>
        <taxon>Verrucomicrobiota</taxon>
        <taxon>Verrucomicrobiia</taxon>
        <taxon>Verrucomicrobiales</taxon>
        <taxon>Verrucomicrobiaceae</taxon>
        <taxon>Roseimicrobium</taxon>
    </lineage>
</organism>